<evidence type="ECO:0000313" key="2">
    <source>
        <dbReference type="Proteomes" id="UP000030686"/>
    </source>
</evidence>
<keyword evidence="2" id="KW-1185">Reference proteome</keyword>
<evidence type="ECO:0000313" key="1">
    <source>
        <dbReference type="EMBL" id="CDM34718.1"/>
    </source>
</evidence>
<sequence length="190" mass="23413">MCIVTICKKVYPRGTSFWHAHFEICDYYASNLCHILFIFEDFVRFPRRRESEPVRSRNFNFREHLTWNGGSEFIGPISSFKPSVDEVWYLLLLILLDYWFNRGERRVIQRDRVIERHLDRLGPGRMLGVIRSVAYEEDDDYYEDQEFFHEEYDEFYEGDEVFYRGDEVYYQDVEYSRQVVEYIYERVEYR</sequence>
<proteinExistence type="predicted"/>
<protein>
    <submittedName>
        <fullName evidence="1">Genomic scaffold, ProqFM164S03</fullName>
    </submittedName>
</protein>
<dbReference type="AlphaFoldDB" id="W6QDF0"/>
<name>W6QDF0_PENRF</name>
<reference evidence="1" key="1">
    <citation type="journal article" date="2014" name="Nat. Commun.">
        <title>Multiple recent horizontal transfers of a large genomic region in cheese making fungi.</title>
        <authorList>
            <person name="Cheeseman K."/>
            <person name="Ropars J."/>
            <person name="Renault P."/>
            <person name="Dupont J."/>
            <person name="Gouzy J."/>
            <person name="Branca A."/>
            <person name="Abraham A.L."/>
            <person name="Ceppi M."/>
            <person name="Conseiller E."/>
            <person name="Debuchy R."/>
            <person name="Malagnac F."/>
            <person name="Goarin A."/>
            <person name="Silar P."/>
            <person name="Lacoste S."/>
            <person name="Sallet E."/>
            <person name="Bensimon A."/>
            <person name="Giraud T."/>
            <person name="Brygoo Y."/>
        </authorList>
    </citation>
    <scope>NUCLEOTIDE SEQUENCE [LARGE SCALE GENOMIC DNA]</scope>
    <source>
        <strain evidence="1">FM164</strain>
    </source>
</reference>
<accession>W6QDF0</accession>
<gene>
    <name evidence="1" type="ORF">PROQFM164_S03g001443</name>
</gene>
<organism evidence="1 2">
    <name type="scientific">Penicillium roqueforti (strain FM164)</name>
    <dbReference type="NCBI Taxonomy" id="1365484"/>
    <lineage>
        <taxon>Eukaryota</taxon>
        <taxon>Fungi</taxon>
        <taxon>Dikarya</taxon>
        <taxon>Ascomycota</taxon>
        <taxon>Pezizomycotina</taxon>
        <taxon>Eurotiomycetes</taxon>
        <taxon>Eurotiomycetidae</taxon>
        <taxon>Eurotiales</taxon>
        <taxon>Aspergillaceae</taxon>
        <taxon>Penicillium</taxon>
    </lineage>
</organism>
<dbReference type="Proteomes" id="UP000030686">
    <property type="component" value="Unassembled WGS sequence"/>
</dbReference>
<dbReference type="EMBL" id="HG792017">
    <property type="protein sequence ID" value="CDM34718.1"/>
    <property type="molecule type" value="Genomic_DNA"/>
</dbReference>